<feature type="domain" description="NodB homology" evidence="2">
    <location>
        <begin position="62"/>
        <end position="243"/>
    </location>
</feature>
<keyword evidence="4" id="KW-1185">Reference proteome</keyword>
<evidence type="ECO:0000313" key="4">
    <source>
        <dbReference type="Proteomes" id="UP000298347"/>
    </source>
</evidence>
<dbReference type="Proteomes" id="UP000298347">
    <property type="component" value="Unassembled WGS sequence"/>
</dbReference>
<dbReference type="InterPro" id="IPR050248">
    <property type="entry name" value="Polysacc_deacetylase_ArnD"/>
</dbReference>
<accession>A0A4Z0GK70</accession>
<comment type="caution">
    <text evidence="3">The sequence shown here is derived from an EMBL/GenBank/DDBJ whole genome shotgun (WGS) entry which is preliminary data.</text>
</comment>
<dbReference type="InterPro" id="IPR011330">
    <property type="entry name" value="Glyco_hydro/deAcase_b/a-brl"/>
</dbReference>
<dbReference type="SUPFAM" id="SSF88713">
    <property type="entry name" value="Glycoside hydrolase/deacetylase"/>
    <property type="match status" value="1"/>
</dbReference>
<name>A0A4Z0GK70_9BACL</name>
<organism evidence="3 4">
    <name type="scientific">Sporolactobacillus shoreae</name>
    <dbReference type="NCBI Taxonomy" id="1465501"/>
    <lineage>
        <taxon>Bacteria</taxon>
        <taxon>Bacillati</taxon>
        <taxon>Bacillota</taxon>
        <taxon>Bacilli</taxon>
        <taxon>Bacillales</taxon>
        <taxon>Sporolactobacillaceae</taxon>
        <taxon>Sporolactobacillus</taxon>
    </lineage>
</organism>
<feature type="signal peptide" evidence="1">
    <location>
        <begin position="1"/>
        <end position="24"/>
    </location>
</feature>
<feature type="chain" id="PRO_5021457920" evidence="1">
    <location>
        <begin position="25"/>
        <end position="259"/>
    </location>
</feature>
<evidence type="ECO:0000259" key="2">
    <source>
        <dbReference type="PROSITE" id="PS51677"/>
    </source>
</evidence>
<reference evidence="3 4" key="1">
    <citation type="journal article" date="2015" name="Int. J. Syst. Evol. Microbiol.">
        <title>Sporolactobacillus shoreae sp. nov. and Sporolactobacillus spathodeae sp. nov., two spore-forming lactic acid bacteria isolated from tree barks in Thailand.</title>
        <authorList>
            <person name="Thamacharoensuk T."/>
            <person name="Kitahara M."/>
            <person name="Ohkuma M."/>
            <person name="Thongchul N."/>
            <person name="Tanasupawat S."/>
        </authorList>
    </citation>
    <scope>NUCLEOTIDE SEQUENCE [LARGE SCALE GENOMIC DNA]</scope>
    <source>
        <strain evidence="3 4">BK92</strain>
    </source>
</reference>
<dbReference type="PANTHER" id="PTHR10587:SF78">
    <property type="entry name" value="PEPTIDOGLYCAN-N-ACETYLMURAMIC ACID DEACETYLASE PDAA"/>
    <property type="match status" value="1"/>
</dbReference>
<dbReference type="NCBIfam" id="TIGR02884">
    <property type="entry name" value="spore_pdaA"/>
    <property type="match status" value="1"/>
</dbReference>
<keyword evidence="1" id="KW-0732">Signal</keyword>
<gene>
    <name evidence="3" type="primary">pdaA</name>
    <name evidence="3" type="ORF">E4665_15430</name>
</gene>
<dbReference type="Gene3D" id="3.20.20.370">
    <property type="entry name" value="Glycoside hydrolase/deacetylase"/>
    <property type="match status" value="1"/>
</dbReference>
<evidence type="ECO:0000313" key="3">
    <source>
        <dbReference type="EMBL" id="TGA96462.1"/>
    </source>
</evidence>
<evidence type="ECO:0000256" key="1">
    <source>
        <dbReference type="SAM" id="SignalP"/>
    </source>
</evidence>
<dbReference type="InterPro" id="IPR002509">
    <property type="entry name" value="NODB_dom"/>
</dbReference>
<dbReference type="PANTHER" id="PTHR10587">
    <property type="entry name" value="GLYCOSYL TRANSFERASE-RELATED"/>
    <property type="match status" value="1"/>
</dbReference>
<dbReference type="GO" id="GO:0005975">
    <property type="term" value="P:carbohydrate metabolic process"/>
    <property type="evidence" value="ECO:0007669"/>
    <property type="project" value="InterPro"/>
</dbReference>
<dbReference type="RefSeq" id="WP_135349691.1">
    <property type="nucleotide sequence ID" value="NZ_SRJD01000024.1"/>
</dbReference>
<sequence>MRKIVLALLIAVIGFVWSPGPGSAADWYFKPAKNNQPATTEPEYEALLKKYDGIYIGNTTKKNIYLTFDNGYEAGYTPKILDTLKKEKVPATFFVTGHYITDQPALVKRMVEEGHIIGNHSWGHPDLSKVSDEKYEQELLKLKQAYTKLTGKEKMIYLRPPRGTFSERSLRLADEAGYVSVFWSAAYKDWVRDEQHGADYAYQHIMNRIHPGAIVLLHTVSSDNSEALPRVIHDLKKQGYSFHSLDELMAEKSLPGHTH</sequence>
<dbReference type="OrthoDB" id="9812065at2"/>
<dbReference type="InterPro" id="IPR014235">
    <property type="entry name" value="Spore_PdaA"/>
</dbReference>
<dbReference type="CDD" id="cd10948">
    <property type="entry name" value="CE4_BsPdaA_like"/>
    <property type="match status" value="1"/>
</dbReference>
<dbReference type="AlphaFoldDB" id="A0A4Z0GK70"/>
<dbReference type="GO" id="GO:0016810">
    <property type="term" value="F:hydrolase activity, acting on carbon-nitrogen (but not peptide) bonds"/>
    <property type="evidence" value="ECO:0007669"/>
    <property type="project" value="InterPro"/>
</dbReference>
<proteinExistence type="predicted"/>
<protein>
    <submittedName>
        <fullName evidence="3">Delta-lactam-biosynthetic de-N-acetylase</fullName>
    </submittedName>
</protein>
<dbReference type="GO" id="GO:0016020">
    <property type="term" value="C:membrane"/>
    <property type="evidence" value="ECO:0007669"/>
    <property type="project" value="TreeGrafter"/>
</dbReference>
<dbReference type="Pfam" id="PF01522">
    <property type="entry name" value="Polysacc_deac_1"/>
    <property type="match status" value="1"/>
</dbReference>
<dbReference type="EMBL" id="SRJD01000024">
    <property type="protein sequence ID" value="TGA96462.1"/>
    <property type="molecule type" value="Genomic_DNA"/>
</dbReference>
<dbReference type="PROSITE" id="PS51677">
    <property type="entry name" value="NODB"/>
    <property type="match status" value="1"/>
</dbReference>